<evidence type="ECO:0008006" key="4">
    <source>
        <dbReference type="Google" id="ProtNLM"/>
    </source>
</evidence>
<name>A0ABY9X302_9BACT</name>
<dbReference type="Gene3D" id="3.40.47.10">
    <property type="match status" value="1"/>
</dbReference>
<dbReference type="EMBL" id="CP043494">
    <property type="protein sequence ID" value="WNG49770.1"/>
    <property type="molecule type" value="Genomic_DNA"/>
</dbReference>
<keyword evidence="3" id="KW-1185">Reference proteome</keyword>
<feature type="region of interest" description="Disordered" evidence="1">
    <location>
        <begin position="351"/>
        <end position="372"/>
    </location>
</feature>
<dbReference type="InterPro" id="IPR016039">
    <property type="entry name" value="Thiolase-like"/>
</dbReference>
<reference evidence="2 3" key="1">
    <citation type="submission" date="2019-08" db="EMBL/GenBank/DDBJ databases">
        <title>Archangium and Cystobacter genomes.</title>
        <authorList>
            <person name="Chen I.-C.K."/>
            <person name="Wielgoss S."/>
        </authorList>
    </citation>
    <scope>NUCLEOTIDE SEQUENCE [LARGE SCALE GENOMIC DNA]</scope>
    <source>
        <strain evidence="2 3">Cbm 6</strain>
    </source>
</reference>
<dbReference type="SUPFAM" id="SSF53901">
    <property type="entry name" value="Thiolase-like"/>
    <property type="match status" value="1"/>
</dbReference>
<dbReference type="Proteomes" id="UP001611383">
    <property type="component" value="Chromosome"/>
</dbReference>
<sequence>MSVFTPLDIAAIGMVTPVGLTAPASAAAIRAGIARLGESQMYGKKGEPLVMGLVRDDYLPPLTGSIRNQVGFLSRQGRLLRLAAPALLEVCRGLELRQIPPLLLALPESWPAGAQSVGPALLGQLAAQSGLQLDLRRSRTVQQGRAGGLVALRRALDLLTIQREPYVLVGGVDTYMDRSLLKALDKEERLAERGVSDGFIPGEAAAFLLLRLASQGRVSPIAPIARISSLGLGVEPGHLYSEQPYLGDGLADAFREVFNSLPPDAPRVRSVYAGLNGERFWAKEWGVAYLRNRARFEEQLDLEHPVDCIGDAGAAQGPLMLGLAAIGVQRGYRSSPCLVWCSSDKEERAAALVQQAPERGSSTASAGLRRNA</sequence>
<evidence type="ECO:0000313" key="3">
    <source>
        <dbReference type="Proteomes" id="UP001611383"/>
    </source>
</evidence>
<evidence type="ECO:0000313" key="2">
    <source>
        <dbReference type="EMBL" id="WNG49770.1"/>
    </source>
</evidence>
<accession>A0ABY9X302</accession>
<dbReference type="RefSeq" id="WP_395808077.1">
    <property type="nucleotide sequence ID" value="NZ_CP043494.1"/>
</dbReference>
<protein>
    <recommendedName>
        <fullName evidence="4">Beta-ketoacyl synthase N-terminal domain-containing protein</fullName>
    </recommendedName>
</protein>
<gene>
    <name evidence="2" type="ORF">F0U60_40885</name>
</gene>
<organism evidence="2 3">
    <name type="scientific">Archangium minus</name>
    <dbReference type="NCBI Taxonomy" id="83450"/>
    <lineage>
        <taxon>Bacteria</taxon>
        <taxon>Pseudomonadati</taxon>
        <taxon>Myxococcota</taxon>
        <taxon>Myxococcia</taxon>
        <taxon>Myxococcales</taxon>
        <taxon>Cystobacterineae</taxon>
        <taxon>Archangiaceae</taxon>
        <taxon>Archangium</taxon>
    </lineage>
</organism>
<proteinExistence type="predicted"/>
<evidence type="ECO:0000256" key="1">
    <source>
        <dbReference type="SAM" id="MobiDB-lite"/>
    </source>
</evidence>